<feature type="compositionally biased region" description="Basic and acidic residues" evidence="8">
    <location>
        <begin position="749"/>
        <end position="770"/>
    </location>
</feature>
<evidence type="ECO:0000313" key="12">
    <source>
        <dbReference type="Proteomes" id="UP001057455"/>
    </source>
</evidence>
<evidence type="ECO:0000256" key="3">
    <source>
        <dbReference type="ARBA" id="ARBA00022475"/>
    </source>
</evidence>
<dbReference type="PROSITE" id="PS50092">
    <property type="entry name" value="TSP1"/>
    <property type="match status" value="1"/>
</dbReference>
<feature type="compositionally biased region" description="Acidic residues" evidence="8">
    <location>
        <begin position="797"/>
        <end position="806"/>
    </location>
</feature>
<dbReference type="Proteomes" id="UP001057455">
    <property type="component" value="Unassembled WGS sequence"/>
</dbReference>
<keyword evidence="9" id="KW-0472">Membrane</keyword>
<dbReference type="Gene3D" id="2.20.100.10">
    <property type="entry name" value="Thrombospondin type-1 (TSP1) repeat"/>
    <property type="match status" value="1"/>
</dbReference>
<keyword evidence="3" id="KW-1003">Cell membrane</keyword>
<feature type="transmembrane region" description="Helical" evidence="9">
    <location>
        <begin position="1485"/>
        <end position="1503"/>
    </location>
</feature>
<keyword evidence="5 10" id="KW-0732">Signal</keyword>
<keyword evidence="7" id="KW-1015">Disulfide bond</keyword>
<dbReference type="InterPro" id="IPR000884">
    <property type="entry name" value="TSP1_rpt"/>
</dbReference>
<dbReference type="InterPro" id="IPR052065">
    <property type="entry name" value="Compl_asym_regulator"/>
</dbReference>
<keyword evidence="12" id="KW-1185">Reference proteome</keyword>
<feature type="signal peptide" evidence="10">
    <location>
        <begin position="1"/>
        <end position="21"/>
    </location>
</feature>
<dbReference type="Pfam" id="PF00090">
    <property type="entry name" value="TSP_1"/>
    <property type="match status" value="2"/>
</dbReference>
<evidence type="ECO:0000256" key="9">
    <source>
        <dbReference type="SAM" id="Phobius"/>
    </source>
</evidence>
<feature type="compositionally biased region" description="Acidic residues" evidence="8">
    <location>
        <begin position="771"/>
        <end position="787"/>
    </location>
</feature>
<keyword evidence="4" id="KW-0964">Secreted</keyword>
<reference evidence="11" key="1">
    <citation type="submission" date="2019-12" db="EMBL/GenBank/DDBJ databases">
        <title>Genome sequence of Babesia ovis.</title>
        <authorList>
            <person name="Yamagishi J."/>
            <person name="Sevinc F."/>
            <person name="Xuan X."/>
        </authorList>
    </citation>
    <scope>NUCLEOTIDE SEQUENCE</scope>
    <source>
        <strain evidence="11">Selcuk</strain>
    </source>
</reference>
<evidence type="ECO:0000256" key="2">
    <source>
        <dbReference type="ARBA" id="ARBA00004613"/>
    </source>
</evidence>
<evidence type="ECO:0000256" key="8">
    <source>
        <dbReference type="SAM" id="MobiDB-lite"/>
    </source>
</evidence>
<evidence type="ECO:0000256" key="10">
    <source>
        <dbReference type="SAM" id="SignalP"/>
    </source>
</evidence>
<keyword evidence="9" id="KW-1133">Transmembrane helix</keyword>
<accession>A0A9W5TB86</accession>
<evidence type="ECO:0000256" key="4">
    <source>
        <dbReference type="ARBA" id="ARBA00022525"/>
    </source>
</evidence>
<evidence type="ECO:0000313" key="11">
    <source>
        <dbReference type="EMBL" id="GFE54937.1"/>
    </source>
</evidence>
<dbReference type="PANTHER" id="PTHR22906">
    <property type="entry name" value="PROPERDIN"/>
    <property type="match status" value="1"/>
</dbReference>
<gene>
    <name evidence="11" type="ORF">BaOVIS_023410</name>
</gene>
<evidence type="ECO:0000256" key="6">
    <source>
        <dbReference type="ARBA" id="ARBA00022737"/>
    </source>
</evidence>
<sequence>MQATLILTLSLLLAVDTAVKCLDDNVYCQNTILKAGGTFSVQQCHDLCLSKAAACPPKSKEPTDGNQKGAIAVDKDCFNKAHGSLKQHCVFSFEENVKTDIQVASGLVAVKANARVTVNFTQVTNPLIFAQVLSVMDQPQYGKVIIHDLQDTSAILSVEPQPNFDETTAFEGEYYVAWFVIGEDAKLQKFGAYHMHLQKFNFNNVGTENITVQREENDPNRWPENVAMFVQPLSPNIDTIAQLKVASDAITMNITTVEKVRETVESLEERPLDVALLLVDLDYFKIDGGMKFGTTAISVPMMHPNDGTLNVKVTGDQDSLLLFTPYYNRVSTSVPKATCWSDATQPNGRNFTCKMEPSTMVTLPHMGKPNVVFLAIHKIAVVEPQTLAEFKYNICSVAFSSKNTTPETEGFLKQSEDDIACKQRCTGLTAYCKKNINCLQTYVGKECTIEGAEYKDQEVLPREHMFMDALKVLNYELRGAVCTGMFDAVKVDVVANKKGTWVEQAINVCKQWGNWDKIMVIIDEHISFNICSGVIVGSGTITWKPLATFKDQYIKDGKPLPVSAIFKDYEVYGICQYQESIELHRYYEYRAEDHEEDIEPANSDCIESQWEEWGEWSQECIPEKGKVVRKRFRYVMKPASGDGRKCVTEEVEESPADALPPCKDVCLVTEWSEWSHCIQYQRQRERYVKQYSSSCDTMQMTEVQGCMINDDMLPGWDDEDEYIDGEDYDATLPLPGFGLGLGTQVEERHVATQQNELRDERSSSDSRETDSLEDEDDDEEEEVEEDDSGRHTRESTQEEYNEDEENMSLLETSNLSGGGMCELWSEWSGCTSACDDEVGYQYKLSSYCDAHNIYDLKENTETRKCEKQEDCGLTNKIQCKTVKSIFYSENDNQRCIEECERLVEVCKDEKETNMMQCFARLKADSAESGGFFFNCMLPGEEQKTLELYQNLFRNKCFISKAVYSDTEKTWASSTTKSCHCAIPGSIPCTPKEVHATRVDIYRDLIESGFCPSMNYKQAPFNCSKENAAPDSLTYVSLAGNKRLHCPLAISEDLFTYTDIGDDELQDYCRHGPIFANARPKVSKPVTQYEHNYDCATVVSAVKGTSDLECASLCRSMRLKCASHHEGFLKCVRQRLTSDFQYESTLFRTYNCRMPQTLDVSFDADFYRIYVSTFEAEQIDKRACSILVQNAIMHCEADDLLNNHNSLAWCMASMMEDIEPTTSASPTTPFQTMKQTVANFKQKCKFVPSRKAGNGYVMCRFPTEKERYDNWSEWSVCTSDCNEFDNVGTRYRTRKAAKGNDNAFFHVGDGTLQFELCLDLEGCEKGRWVDSIGEEDRKIHILDYEAHKENSKDTTNSWLEQTYSQHPELRNSVGESVTCHIFKSHKIISAKGVTCGCPSGHKPCSFASAMGDPMWMTGMQNFCRNRPLASILFEGEISKYEYHCKIGMLLKHTEEGGALACDYYDNNEYVACQDANTKPLTLRSKHFSLLGVCLGIVFCMYATMRHIVKRRRARVSQQKKTE</sequence>
<keyword evidence="9" id="KW-0812">Transmembrane</keyword>
<organism evidence="11 12">
    <name type="scientific">Babesia ovis</name>
    <dbReference type="NCBI Taxonomy" id="5869"/>
    <lineage>
        <taxon>Eukaryota</taxon>
        <taxon>Sar</taxon>
        <taxon>Alveolata</taxon>
        <taxon>Apicomplexa</taxon>
        <taxon>Aconoidasida</taxon>
        <taxon>Piroplasmida</taxon>
        <taxon>Babesiidae</taxon>
        <taxon>Babesia</taxon>
    </lineage>
</organism>
<dbReference type="EMBL" id="BLIY01000017">
    <property type="protein sequence ID" value="GFE54937.1"/>
    <property type="molecule type" value="Genomic_DNA"/>
</dbReference>
<evidence type="ECO:0000256" key="5">
    <source>
        <dbReference type="ARBA" id="ARBA00022729"/>
    </source>
</evidence>
<protein>
    <submittedName>
        <fullName evidence="11">Microneme MIC14</fullName>
    </submittedName>
</protein>
<keyword evidence="6" id="KW-0677">Repeat</keyword>
<feature type="chain" id="PRO_5040998913" evidence="10">
    <location>
        <begin position="22"/>
        <end position="1521"/>
    </location>
</feature>
<proteinExistence type="predicted"/>
<dbReference type="SMART" id="SM00209">
    <property type="entry name" value="TSP1"/>
    <property type="match status" value="4"/>
</dbReference>
<comment type="subcellular location">
    <subcellularLocation>
        <location evidence="1">Cell membrane</location>
    </subcellularLocation>
    <subcellularLocation>
        <location evidence="2">Secreted</location>
    </subcellularLocation>
</comment>
<feature type="region of interest" description="Disordered" evidence="8">
    <location>
        <begin position="749"/>
        <end position="807"/>
    </location>
</feature>
<name>A0A9W5TB86_BABOV</name>
<comment type="caution">
    <text evidence="11">The sequence shown here is derived from an EMBL/GenBank/DDBJ whole genome shotgun (WGS) entry which is preliminary data.</text>
</comment>
<evidence type="ECO:0000256" key="7">
    <source>
        <dbReference type="ARBA" id="ARBA00023157"/>
    </source>
</evidence>
<dbReference type="GO" id="GO:0005886">
    <property type="term" value="C:plasma membrane"/>
    <property type="evidence" value="ECO:0007669"/>
    <property type="project" value="UniProtKB-SubCell"/>
</dbReference>
<evidence type="ECO:0000256" key="1">
    <source>
        <dbReference type="ARBA" id="ARBA00004236"/>
    </source>
</evidence>
<dbReference type="InterPro" id="IPR036383">
    <property type="entry name" value="TSP1_rpt_sf"/>
</dbReference>
<dbReference type="PANTHER" id="PTHR22906:SF43">
    <property type="entry name" value="PROPERDIN"/>
    <property type="match status" value="1"/>
</dbReference>
<dbReference type="OrthoDB" id="446173at2759"/>